<dbReference type="EMBL" id="RCMK01001717">
    <property type="protein sequence ID" value="KAG2889476.1"/>
    <property type="molecule type" value="Genomic_DNA"/>
</dbReference>
<accession>A0A8T1EY20</accession>
<dbReference type="EMBL" id="RCML01001627">
    <property type="protein sequence ID" value="KAG2961304.1"/>
    <property type="molecule type" value="Genomic_DNA"/>
</dbReference>
<dbReference type="Proteomes" id="UP000736787">
    <property type="component" value="Unassembled WGS sequence"/>
</dbReference>
<evidence type="ECO:0000313" key="1">
    <source>
        <dbReference type="EMBL" id="KAG2825761.1"/>
    </source>
</evidence>
<sequence length="268" mass="29865">MIAINPRQRHAASFERIGGRFAGRRLPAARGARANSEDSDSDGGDANFVVCGGQIAGESSVEDEYAVKRLWAKQRINAVVFFLVPPPHVETRATDPYKLSNSRACGPETPVGLILYPGCRGVASHYFFLLNNINLYIPLFGKWERENIEEHGAGRTHGSGGAPDPLRARTLGRRHHDTLPHHVEETRRVGHRDLRLCKRARHAWQRVHGLRAVRGRRHSAQISTGWNPGYCVRHLEYWRGKELEGEGKAAVIAGETCEENGVKFLATD</sequence>
<reference evidence="3" key="1">
    <citation type="submission" date="2018-10" db="EMBL/GenBank/DDBJ databases">
        <title>Effector identification in a new, highly contiguous assembly of the strawberry crown rot pathogen Phytophthora cactorum.</title>
        <authorList>
            <person name="Armitage A.D."/>
            <person name="Nellist C.F."/>
            <person name="Bates H."/>
            <person name="Vickerstaff R.J."/>
            <person name="Harrison R.J."/>
        </authorList>
    </citation>
    <scope>NUCLEOTIDE SEQUENCE</scope>
    <source>
        <strain evidence="1">15-7</strain>
        <strain evidence="2">4040</strain>
        <strain evidence="3">P415</strain>
    </source>
</reference>
<evidence type="ECO:0000313" key="2">
    <source>
        <dbReference type="EMBL" id="KAG2889476.1"/>
    </source>
</evidence>
<dbReference type="VEuPathDB" id="FungiDB:PC110_g18184"/>
<evidence type="ECO:0000313" key="4">
    <source>
        <dbReference type="Proteomes" id="UP000697107"/>
    </source>
</evidence>
<organism evidence="3 4">
    <name type="scientific">Phytophthora cactorum</name>
    <dbReference type="NCBI Taxonomy" id="29920"/>
    <lineage>
        <taxon>Eukaryota</taxon>
        <taxon>Sar</taxon>
        <taxon>Stramenopiles</taxon>
        <taxon>Oomycota</taxon>
        <taxon>Peronosporomycetes</taxon>
        <taxon>Peronosporales</taxon>
        <taxon>Peronosporaceae</taxon>
        <taxon>Phytophthora</taxon>
    </lineage>
</organism>
<dbReference type="Proteomes" id="UP000735874">
    <property type="component" value="Unassembled WGS sequence"/>
</dbReference>
<gene>
    <name evidence="1" type="ORF">PC113_g21863</name>
    <name evidence="2" type="ORF">PC117_g24682</name>
    <name evidence="3" type="ORF">PC118_g22046</name>
</gene>
<evidence type="ECO:0000313" key="3">
    <source>
        <dbReference type="EMBL" id="KAG2961304.1"/>
    </source>
</evidence>
<proteinExistence type="predicted"/>
<dbReference type="Proteomes" id="UP000697107">
    <property type="component" value="Unassembled WGS sequence"/>
</dbReference>
<name>A0A8T1EY20_9STRA</name>
<comment type="caution">
    <text evidence="3">The sequence shown here is derived from an EMBL/GenBank/DDBJ whole genome shotgun (WGS) entry which is preliminary data.</text>
</comment>
<protein>
    <submittedName>
        <fullName evidence="3">Uncharacterized protein</fullName>
    </submittedName>
</protein>
<dbReference type="EMBL" id="RCMG01001503">
    <property type="protein sequence ID" value="KAG2825761.1"/>
    <property type="molecule type" value="Genomic_DNA"/>
</dbReference>
<dbReference type="AlphaFoldDB" id="A0A8T1EY20"/>